<evidence type="ECO:0000313" key="4">
    <source>
        <dbReference type="Proteomes" id="UP000039865"/>
    </source>
</evidence>
<keyword evidence="1" id="KW-1133">Transmembrane helix</keyword>
<dbReference type="Proteomes" id="UP000039865">
    <property type="component" value="Unassembled WGS sequence"/>
</dbReference>
<feature type="transmembrane region" description="Helical" evidence="1">
    <location>
        <begin position="192"/>
        <end position="211"/>
    </location>
</feature>
<dbReference type="InterPro" id="IPR037185">
    <property type="entry name" value="EmrE-like"/>
</dbReference>
<gene>
    <name evidence="3" type="primary">Contig3466.g3707</name>
    <name evidence="3" type="ORF">STYLEM_11707</name>
</gene>
<dbReference type="GO" id="GO:0016020">
    <property type="term" value="C:membrane"/>
    <property type="evidence" value="ECO:0007669"/>
    <property type="project" value="InterPro"/>
</dbReference>
<evidence type="ECO:0000313" key="3">
    <source>
        <dbReference type="EMBL" id="CDW82674.1"/>
    </source>
</evidence>
<keyword evidence="1" id="KW-0472">Membrane</keyword>
<dbReference type="AlphaFoldDB" id="A0A078AKD8"/>
<keyword evidence="1" id="KW-0812">Transmembrane</keyword>
<feature type="transmembrane region" description="Helical" evidence="1">
    <location>
        <begin position="156"/>
        <end position="176"/>
    </location>
</feature>
<dbReference type="InParanoid" id="A0A078AKD8"/>
<feature type="transmembrane region" description="Helical" evidence="1">
    <location>
        <begin position="128"/>
        <end position="149"/>
    </location>
</feature>
<feature type="transmembrane region" description="Helical" evidence="1">
    <location>
        <begin position="223"/>
        <end position="242"/>
    </location>
</feature>
<feature type="transmembrane region" description="Helical" evidence="1">
    <location>
        <begin position="104"/>
        <end position="122"/>
    </location>
</feature>
<feature type="transmembrane region" description="Helical" evidence="1">
    <location>
        <begin position="64"/>
        <end position="83"/>
    </location>
</feature>
<evidence type="ECO:0000259" key="2">
    <source>
        <dbReference type="Pfam" id="PF00892"/>
    </source>
</evidence>
<keyword evidence="4" id="KW-1185">Reference proteome</keyword>
<organism evidence="3 4">
    <name type="scientific">Stylonychia lemnae</name>
    <name type="common">Ciliate</name>
    <dbReference type="NCBI Taxonomy" id="5949"/>
    <lineage>
        <taxon>Eukaryota</taxon>
        <taxon>Sar</taxon>
        <taxon>Alveolata</taxon>
        <taxon>Ciliophora</taxon>
        <taxon>Intramacronucleata</taxon>
        <taxon>Spirotrichea</taxon>
        <taxon>Stichotrichia</taxon>
        <taxon>Sporadotrichida</taxon>
        <taxon>Oxytrichidae</taxon>
        <taxon>Stylonychinae</taxon>
        <taxon>Stylonychia</taxon>
    </lineage>
</organism>
<sequence>MQADNNLKENLLAGYPNHKQQDEDIKQQKDKSYLGYIYQLFFIISLCLQHLFSKLMFNRHVNLSALQILVIRACFTAIIFIVVMNRKIKHVMITSIPRQSYFNLTVRCIQGLIAFTLVYYALRYLPLVFVALVMNLSPIFIAILSYLVLKEQLMRIDIIILGVSFIGVIILVSGSINSENVSQSKIEDTSNIFAWIALFLIPFSAAINAVNQRQMRDLNEYTVGSYMTLVSLLGYTPIVLLFENGFGIIYDFEMYDWALAILLGITGFYFNVFRFKALQYQEPGKLGGISYFQSIIQLILDVVFLGQKFTSQQLIGIMVVICANGVKLGLWIKKLLK</sequence>
<dbReference type="Pfam" id="PF00892">
    <property type="entry name" value="EamA"/>
    <property type="match status" value="2"/>
</dbReference>
<proteinExistence type="predicted"/>
<name>A0A078AKD8_STYLE</name>
<feature type="transmembrane region" description="Helical" evidence="1">
    <location>
        <begin position="286"/>
        <end position="307"/>
    </location>
</feature>
<dbReference type="PANTHER" id="PTHR22911">
    <property type="entry name" value="ACYL-MALONYL CONDENSING ENZYME-RELATED"/>
    <property type="match status" value="1"/>
</dbReference>
<protein>
    <submittedName>
        <fullName evidence="3">Membrane protein</fullName>
    </submittedName>
</protein>
<dbReference type="OrthoDB" id="306876at2759"/>
<feature type="transmembrane region" description="Helical" evidence="1">
    <location>
        <begin position="254"/>
        <end position="274"/>
    </location>
</feature>
<evidence type="ECO:0000256" key="1">
    <source>
        <dbReference type="SAM" id="Phobius"/>
    </source>
</evidence>
<dbReference type="InterPro" id="IPR000620">
    <property type="entry name" value="EamA_dom"/>
</dbReference>
<feature type="domain" description="EamA" evidence="2">
    <location>
        <begin position="48"/>
        <end position="172"/>
    </location>
</feature>
<feature type="transmembrane region" description="Helical" evidence="1">
    <location>
        <begin position="33"/>
        <end position="52"/>
    </location>
</feature>
<reference evidence="3 4" key="1">
    <citation type="submission" date="2014-06" db="EMBL/GenBank/DDBJ databases">
        <authorList>
            <person name="Swart Estienne"/>
        </authorList>
    </citation>
    <scope>NUCLEOTIDE SEQUENCE [LARGE SCALE GENOMIC DNA]</scope>
    <source>
        <strain evidence="3 4">130c</strain>
    </source>
</reference>
<accession>A0A078AKD8</accession>
<dbReference type="EMBL" id="CCKQ01011136">
    <property type="protein sequence ID" value="CDW82674.1"/>
    <property type="molecule type" value="Genomic_DNA"/>
</dbReference>
<feature type="transmembrane region" description="Helical" evidence="1">
    <location>
        <begin position="313"/>
        <end position="332"/>
    </location>
</feature>
<feature type="domain" description="EamA" evidence="2">
    <location>
        <begin position="196"/>
        <end position="323"/>
    </location>
</feature>
<dbReference type="SUPFAM" id="SSF103481">
    <property type="entry name" value="Multidrug resistance efflux transporter EmrE"/>
    <property type="match status" value="2"/>
</dbReference>